<dbReference type="SMART" id="SM00266">
    <property type="entry name" value="CAD"/>
    <property type="match status" value="1"/>
</dbReference>
<dbReference type="PANTHER" id="PTHR12306">
    <property type="entry name" value="CELL DEATH ACTIVATOR CIDE"/>
    <property type="match status" value="1"/>
</dbReference>
<dbReference type="PROSITE" id="PS51135">
    <property type="entry name" value="CIDE_N"/>
    <property type="match status" value="1"/>
</dbReference>
<protein>
    <recommendedName>
        <fullName evidence="3">CIDE-N domain-containing protein</fullName>
    </recommendedName>
</protein>
<sequence length="250" mass="28171">MANQSEEIILTKMDYAMKSLSLLSPKSLSKCVSVSATMTQQFLSRPACKPRPFRVCNFDRSVRKGIVADSLEDLLNKTQDALLMDEAITLVLEEDGTGVDTEDFFQSLDNGVVFMALAKGQKWKSGQNAGYHISLSKKPQRKIDVAQISFDLYKNNPQDFIGCLNVKATLYGTYSLSYNLQCYSAKRVMKEALRWTLLTMQATGHVLLGTSCYMQQLLEPESKTVPQEEEEKPSPALRDLIPFYPRKMLL</sequence>
<organism evidence="4 5">
    <name type="scientific">Engystomops pustulosus</name>
    <name type="common">Tungara frog</name>
    <name type="synonym">Physalaemus pustulosus</name>
    <dbReference type="NCBI Taxonomy" id="76066"/>
    <lineage>
        <taxon>Eukaryota</taxon>
        <taxon>Metazoa</taxon>
        <taxon>Chordata</taxon>
        <taxon>Craniata</taxon>
        <taxon>Vertebrata</taxon>
        <taxon>Euteleostomi</taxon>
        <taxon>Amphibia</taxon>
        <taxon>Batrachia</taxon>
        <taxon>Anura</taxon>
        <taxon>Neobatrachia</taxon>
        <taxon>Hyloidea</taxon>
        <taxon>Leptodactylidae</taxon>
        <taxon>Leiuperinae</taxon>
        <taxon>Engystomops</taxon>
    </lineage>
</organism>
<dbReference type="PANTHER" id="PTHR12306:SF9">
    <property type="entry name" value="LIPID TRANSFERASE CIDEC"/>
    <property type="match status" value="1"/>
</dbReference>
<dbReference type="AlphaFoldDB" id="A0AAV6YYW3"/>
<dbReference type="GO" id="GO:0042981">
    <property type="term" value="P:regulation of apoptotic process"/>
    <property type="evidence" value="ECO:0007669"/>
    <property type="project" value="TreeGrafter"/>
</dbReference>
<evidence type="ECO:0000259" key="3">
    <source>
        <dbReference type="PROSITE" id="PS51135"/>
    </source>
</evidence>
<dbReference type="EMBL" id="WNYA01011143">
    <property type="protein sequence ID" value="KAG8540215.1"/>
    <property type="molecule type" value="Genomic_DNA"/>
</dbReference>
<accession>A0AAV6YYW3</accession>
<reference evidence="4" key="1">
    <citation type="thesis" date="2020" institute="ProQuest LLC" country="789 East Eisenhower Parkway, Ann Arbor, MI, USA">
        <title>Comparative Genomics and Chromosome Evolution.</title>
        <authorList>
            <person name="Mudd A.B."/>
        </authorList>
    </citation>
    <scope>NUCLEOTIDE SEQUENCE</scope>
    <source>
        <strain evidence="4">237g6f4</strain>
        <tissue evidence="4">Blood</tissue>
    </source>
</reference>
<dbReference type="SUPFAM" id="SSF54277">
    <property type="entry name" value="CAD &amp; PB1 domains"/>
    <property type="match status" value="1"/>
</dbReference>
<comment type="caution">
    <text evidence="4">The sequence shown here is derived from an EMBL/GenBank/DDBJ whole genome shotgun (WGS) entry which is preliminary data.</text>
</comment>
<feature type="domain" description="CIDE-N" evidence="3">
    <location>
        <begin position="49"/>
        <end position="125"/>
    </location>
</feature>
<evidence type="ECO:0000313" key="4">
    <source>
        <dbReference type="EMBL" id="KAG8540215.1"/>
    </source>
</evidence>
<evidence type="ECO:0000256" key="2">
    <source>
        <dbReference type="PROSITE-ProRule" id="PRU00447"/>
    </source>
</evidence>
<dbReference type="Gene3D" id="3.10.20.10">
    <property type="match status" value="1"/>
</dbReference>
<evidence type="ECO:0000256" key="1">
    <source>
        <dbReference type="ARBA" id="ARBA00022703"/>
    </source>
</evidence>
<dbReference type="InterPro" id="IPR003508">
    <property type="entry name" value="CIDE-N_dom"/>
</dbReference>
<proteinExistence type="predicted"/>
<dbReference type="Proteomes" id="UP000824782">
    <property type="component" value="Unassembled WGS sequence"/>
</dbReference>
<dbReference type="Pfam" id="PF02017">
    <property type="entry name" value="CIDE-N"/>
    <property type="match status" value="1"/>
</dbReference>
<name>A0AAV6YYW3_ENGPU</name>
<dbReference type="GO" id="GO:0006915">
    <property type="term" value="P:apoptotic process"/>
    <property type="evidence" value="ECO:0007669"/>
    <property type="project" value="UniProtKB-UniRule"/>
</dbReference>
<keyword evidence="5" id="KW-1185">Reference proteome</keyword>
<keyword evidence="1 2" id="KW-0053">Apoptosis</keyword>
<gene>
    <name evidence="4" type="ORF">GDO81_019696</name>
</gene>
<evidence type="ECO:0000313" key="5">
    <source>
        <dbReference type="Proteomes" id="UP000824782"/>
    </source>
</evidence>